<dbReference type="Gene3D" id="2.120.10.30">
    <property type="entry name" value="TolB, C-terminal domain"/>
    <property type="match status" value="3"/>
</dbReference>
<dbReference type="InterPro" id="IPR032466">
    <property type="entry name" value="Metal_Hydrolase"/>
</dbReference>
<dbReference type="Pfam" id="PF26549">
    <property type="entry name" value="Tricorn_N"/>
    <property type="match status" value="1"/>
</dbReference>
<dbReference type="Pfam" id="PF01979">
    <property type="entry name" value="Amidohydro_1"/>
    <property type="match status" value="1"/>
</dbReference>
<gene>
    <name evidence="5" type="ORF">CP97_11520</name>
</gene>
<evidence type="ECO:0000256" key="1">
    <source>
        <dbReference type="ARBA" id="ARBA00009820"/>
    </source>
</evidence>
<dbReference type="SUPFAM" id="SSF51338">
    <property type="entry name" value="Composite domain of metallo-dependent hydrolases"/>
    <property type="match status" value="1"/>
</dbReference>
<proteinExistence type="inferred from homology"/>
<evidence type="ECO:0000313" key="5">
    <source>
        <dbReference type="EMBL" id="AKQ42524.1"/>
    </source>
</evidence>
<dbReference type="AlphaFoldDB" id="A0A0H4VHR7"/>
<dbReference type="RefSeq" id="WP_048886061.1">
    <property type="nucleotide sequence ID" value="NZ_CP011310.1"/>
</dbReference>
<dbReference type="PANTHER" id="PTHR36842:SF1">
    <property type="entry name" value="PROTEIN TOLB"/>
    <property type="match status" value="1"/>
</dbReference>
<dbReference type="InterPro" id="IPR006680">
    <property type="entry name" value="Amidohydro-rel"/>
</dbReference>
<dbReference type="PANTHER" id="PTHR36842">
    <property type="entry name" value="PROTEIN TOLB HOMOLOG"/>
    <property type="match status" value="1"/>
</dbReference>
<sequence>MLRTFSLVLASSLLASTAYAQVQPPADQAQPPEETEVTEDENTRTAPPADPAPGQSVETEAAPEAETAEADDGAWDVNNPPGAIISQVPIQVDEGTWMDIDVSPDGSTIAFSLLGDIYTMPISGGTPTRIAEGLAWEVHPRFSPDGSRIAFTSDRGGGDNIWLMNANGADKRQLTDEDFRLLNQPTWSPDGQFIAAKKHFTTGRSLGTGEVWLYHVSGGSGVQLVERPNEQHQKELGEPIYAPDGRAIYYTRNITPGSTFIYAQDSNQDLFNIERYDLASGEITTAVSGLGGAVRPTPSPDGEMIAFVRRENLQSGLYVRNIATGAERRIYDDLDRDVQETWAVTGVYPNMGWTPDSRSIVFWAGGKIRRINADGSNLAEIPFSVNDTRSVLTAPHPRIPVIADQVDVTMPRFASVSPDGRTVVFESLGKLYTMPAGGGSMRRLTREGGNAREMYPSWSRDSDQIVYVHWTDDGLGEIRIMGANGRNMRTITSQPGHYARPQFSPDGRSVVFEKGEGGYLTAPEYSSNPGVYRVAATGGTPVLVSRDHAQPHFGAANDRIFMTGSEGGSQMLVSTDLNGQDARTHATGEMVTGYHVSPTGKFVAFTENYDAFVMPLMPGGQTVSVSGSGGNLPVVEVSDSAADFVHWASGGERLHWSLGPVLYAANLANLFPSAPPAEGEERASFTPPTSGISMLRTVQADRHDGALAITGARIITMAGEDGGVIENGTILIDGDIISAVGPAAEIVIPAGTPTLDASGRTIMPGIVDAHAHGPVSADGVVPQQNWSLMQALALGTTTIHDPSSDSPFFVAEDMQRTGMILAPRMFSTGRIIYGARNPYAYAQIDSLDDALDHVRRLRAEGASSVKNYNQPRREQRQMVVEAARRENMLVVAEGGSLFGMDLNLIADGNSTLEHNIPVEFLYEDVLQFMAQANTNYTPTLVVGYGGLAGDPYWRQATNVFEQPLLNAHTPPAILRAGNARRTTAPEGDFVDDDVAREAKKLSDRGVIVSIGAHGQQAGIAAHWEIWSFVRGGMTPLEALQTATISAARSLGMDSEIGSLETGKLADLVILAGNPLDNIRSTEQVETVVLGGRAYDARTLNETATGDARRAPYWWED</sequence>
<dbReference type="EMBL" id="CP011310">
    <property type="protein sequence ID" value="AKQ42524.1"/>
    <property type="molecule type" value="Genomic_DNA"/>
</dbReference>
<dbReference type="KEGG" id="ery:CP97_11520"/>
<dbReference type="InterPro" id="IPR011059">
    <property type="entry name" value="Metal-dep_hydrolase_composite"/>
</dbReference>
<dbReference type="STRING" id="1648404.CP97_11520"/>
<dbReference type="PATRIC" id="fig|1648404.4.peg.2397"/>
<feature type="domain" description="Amidohydrolase-related" evidence="4">
    <location>
        <begin position="761"/>
        <end position="1092"/>
    </location>
</feature>
<dbReference type="SUPFAM" id="SSF69304">
    <property type="entry name" value="Tricorn protease N-terminal domain"/>
    <property type="match status" value="1"/>
</dbReference>
<dbReference type="OrthoDB" id="9758793at2"/>
<dbReference type="GO" id="GO:0016810">
    <property type="term" value="F:hydrolase activity, acting on carbon-nitrogen (but not peptide) bonds"/>
    <property type="evidence" value="ECO:0007669"/>
    <property type="project" value="InterPro"/>
</dbReference>
<dbReference type="SUPFAM" id="SSF82171">
    <property type="entry name" value="DPP6 N-terminal domain-like"/>
    <property type="match status" value="1"/>
</dbReference>
<dbReference type="Pfam" id="PF07676">
    <property type="entry name" value="PD40"/>
    <property type="match status" value="3"/>
</dbReference>
<feature type="compositionally biased region" description="Acidic residues" evidence="2">
    <location>
        <begin position="61"/>
        <end position="74"/>
    </location>
</feature>
<accession>A0A0H4VHR7</accession>
<dbReference type="SUPFAM" id="SSF51556">
    <property type="entry name" value="Metallo-dependent hydrolases"/>
    <property type="match status" value="1"/>
</dbReference>
<comment type="similarity">
    <text evidence="1">Belongs to the TolB family.</text>
</comment>
<keyword evidence="6" id="KW-1185">Reference proteome</keyword>
<evidence type="ECO:0000256" key="3">
    <source>
        <dbReference type="SAM" id="SignalP"/>
    </source>
</evidence>
<evidence type="ECO:0000313" key="6">
    <source>
        <dbReference type="Proteomes" id="UP000059113"/>
    </source>
</evidence>
<keyword evidence="3" id="KW-0732">Signal</keyword>
<feature type="region of interest" description="Disordered" evidence="2">
    <location>
        <begin position="22"/>
        <end position="82"/>
    </location>
</feature>
<organism evidence="5 6">
    <name type="scientific">Aurantiacibacter atlanticus</name>
    <dbReference type="NCBI Taxonomy" id="1648404"/>
    <lineage>
        <taxon>Bacteria</taxon>
        <taxon>Pseudomonadati</taxon>
        <taxon>Pseudomonadota</taxon>
        <taxon>Alphaproteobacteria</taxon>
        <taxon>Sphingomonadales</taxon>
        <taxon>Erythrobacteraceae</taxon>
        <taxon>Aurantiacibacter</taxon>
    </lineage>
</organism>
<protein>
    <submittedName>
        <fullName evidence="5">TolB protein</fullName>
    </submittedName>
</protein>
<dbReference type="InterPro" id="IPR011042">
    <property type="entry name" value="6-blade_b-propeller_TolB-like"/>
</dbReference>
<dbReference type="Gene3D" id="2.30.40.10">
    <property type="entry name" value="Urease, subunit C, domain 1"/>
    <property type="match status" value="1"/>
</dbReference>
<evidence type="ECO:0000259" key="4">
    <source>
        <dbReference type="Pfam" id="PF01979"/>
    </source>
</evidence>
<reference evidence="6" key="2">
    <citation type="submission" date="2015-04" db="EMBL/GenBank/DDBJ databases">
        <title>The complete genome sequence of Erythrobacter sp. s21-N3.</title>
        <authorList>
            <person name="Zhuang L."/>
            <person name="Liu Y."/>
            <person name="Shao Z."/>
        </authorList>
    </citation>
    <scope>NUCLEOTIDE SEQUENCE [LARGE SCALE GENOMIC DNA]</scope>
    <source>
        <strain evidence="6">s21-N3</strain>
    </source>
</reference>
<name>A0A0H4VHR7_9SPHN</name>
<evidence type="ECO:0000256" key="2">
    <source>
        <dbReference type="SAM" id="MobiDB-lite"/>
    </source>
</evidence>
<feature type="signal peptide" evidence="3">
    <location>
        <begin position="1"/>
        <end position="20"/>
    </location>
</feature>
<reference evidence="5 6" key="1">
    <citation type="journal article" date="2015" name="Int. J. Syst. Evol. Microbiol.">
        <title>Erythrobacter atlanticus sp. nov., a bacterium from ocean sediment able to degrade polycyclic aromatic hydrocarbons.</title>
        <authorList>
            <person name="Zhuang L."/>
            <person name="Liu Y."/>
            <person name="Wang L."/>
            <person name="Wang W."/>
            <person name="Shao Z."/>
        </authorList>
    </citation>
    <scope>NUCLEOTIDE SEQUENCE [LARGE SCALE GENOMIC DNA]</scope>
    <source>
        <strain evidence="6">s21-N3</strain>
    </source>
</reference>
<feature type="compositionally biased region" description="Low complexity" evidence="2">
    <location>
        <begin position="22"/>
        <end position="32"/>
    </location>
</feature>
<dbReference type="Gene3D" id="3.20.20.140">
    <property type="entry name" value="Metal-dependent hydrolases"/>
    <property type="match status" value="1"/>
</dbReference>
<dbReference type="Proteomes" id="UP000059113">
    <property type="component" value="Chromosome"/>
</dbReference>
<feature type="chain" id="PRO_5005210820" evidence="3">
    <location>
        <begin position="21"/>
        <end position="1116"/>
    </location>
</feature>
<dbReference type="InterPro" id="IPR011659">
    <property type="entry name" value="WD40"/>
</dbReference>